<keyword evidence="9 13" id="KW-0472">Membrane</keyword>
<sequence length="801" mass="92834">LVMSLRARKTKKGNEKSRVIPFIKKNNKNNKFFVCFLVLCSFSVSFVVGWSWHLWVESRHYTPFNAPKAILHHEEHLHDNKLWGTYRPHLYFGVRAKTPQSLLFGLMWFAQYPADGQLHIRYTCEQSDNLPKYGWLRHDGDSFGSQEIVDNDFILTTNFLKKNGGHHGGDWTAQVKGRKRFENSKQVVSVMFIVTNEGNEDLNHIVSEGQLLEVYGETSTLGSFKIKFFSKEGVMKLRSYLASYESDIYDAKQTVMKNLKYFKKSSSEQLLGLPGDVKNNDAKNPNFFVYQVTFELPFTVEIVFESGSHLKRKTSLSGNDFLKELSVKVQNYDIKFEKVFNLSSKGYSNEEISFAKAAISNMIGGIGYFYGNSLIKTANSKEPYEYWKSDLLTAVPSRSFFPRGFLWDEGFHQLLIQRWDSRITQDVLSHWLNLINYHGWIPREQILGVEAKKKVPDEFVVQHYENANPPTFFLTLQALIDNEKYDVSPSLIKFLRVVYPRLNAWFQWFNITQVGKVAGTYRWRGRDAKIQHELNPKTLTSGLDDYPRASHPSSDERHVDLRCWIAVAAGVLADIADIIGINSKKFRETEVFLKDNKLLDKLHWSEGFNSYADYGNHTKNTKLEWVMVGQPPQQQRKLLRVIKSEPSLKFVDEFGYVSIFPFLLKILEPTSSKLKIILDDLYNPKKLWTPYGLRSLSSSASMYNKRNTEHDKPYWRGPIWININFLAIKALQFYSTAQGPYMELSQQIYKELRHNIVSNVYQQYKKTGYIWEQYDDVSGVGQGCYPFTGWSALVTLMMAEE</sequence>
<dbReference type="GO" id="GO:0006487">
    <property type="term" value="P:protein N-linked glycosylation"/>
    <property type="evidence" value="ECO:0007669"/>
    <property type="project" value="UniProtKB-UniRule"/>
</dbReference>
<evidence type="ECO:0000256" key="7">
    <source>
        <dbReference type="ARBA" id="ARBA00022968"/>
    </source>
</evidence>
<dbReference type="OrthoDB" id="410058at2759"/>
<comment type="catalytic activity">
    <reaction evidence="13">
        <text>N(4)-(alpha-D-Glc-(1-&gt;2)-alpha-D-Glc-(1-&gt;3)-alpha-D-Glc-(1-&gt;3)-alpha-D-Man-(1-&gt;2)-alpha-D-Man-(1-&gt;2)-alpha-D-Man-(1-&gt;3)-[alpha-D-Man-(1-&gt;2)-alpha-D-Man-(1-&gt;3)-[alpha-D-Man-(1-&gt;2)-alpha-D-Man-(1-&gt;6)]-alpha-D-Man-(1-&gt;6)]-beta-D-Man-(1-&gt;4)-beta-D-GlcNAc-(1-&gt;4)-beta-D-GlcNAc)-L-asparaginyl-[protein] + H2O = N(4)-(alpha-D-Glc-(1-&gt;3)-alpha-D-Glc-(1-&gt;3)-alpha-D-Man-(1-&gt;2)-alpha-D-Man-(1-&gt;2)-alpha-D-Man-(1-&gt;3)-[alpha-D-Man-(1-&gt;2)-alpha-D-Man-(1-&gt;3)-[alpha-D-Man-(1-&gt;2)-alpha-D-Man-(1-&gt;6)]-alpha-D-Man-(1-&gt;6)]-beta-D-Man-(1-&gt;4)-beta-D-GlcNAc-(1-&gt;4)-beta-D-GlcNAc)-L-asparaginyl-[protein] + beta-D-glucose</text>
        <dbReference type="Rhea" id="RHEA:55988"/>
        <dbReference type="Rhea" id="RHEA-COMP:12806"/>
        <dbReference type="Rhea" id="RHEA-COMP:14355"/>
        <dbReference type="ChEBI" id="CHEBI:15377"/>
        <dbReference type="ChEBI" id="CHEBI:15903"/>
        <dbReference type="ChEBI" id="CHEBI:59082"/>
        <dbReference type="ChEBI" id="CHEBI:132537"/>
        <dbReference type="EC" id="3.2.1.106"/>
    </reaction>
</comment>
<comment type="pathway">
    <text evidence="2">Glycan metabolism; N-glycan degradation.</text>
</comment>
<dbReference type="InterPro" id="IPR012341">
    <property type="entry name" value="6hp_glycosidase-like_sf"/>
</dbReference>
<dbReference type="GO" id="GO:0004573">
    <property type="term" value="F:Glc3Man9GlcNAc2 oligosaccharide glucosidase activity"/>
    <property type="evidence" value="ECO:0007669"/>
    <property type="project" value="UniProtKB-UniRule"/>
</dbReference>
<evidence type="ECO:0000259" key="15">
    <source>
        <dbReference type="Pfam" id="PF16923"/>
    </source>
</evidence>
<comment type="similarity">
    <text evidence="3 13">Belongs to the glycosyl hydrolase 63 family.</text>
</comment>
<evidence type="ECO:0000256" key="8">
    <source>
        <dbReference type="ARBA" id="ARBA00022989"/>
    </source>
</evidence>
<feature type="domain" description="Glycosyl hydrolase family 63 C-terminal" evidence="14">
    <location>
        <begin position="318"/>
        <end position="800"/>
    </location>
</feature>
<evidence type="ECO:0000256" key="4">
    <source>
        <dbReference type="ARBA" id="ARBA00022692"/>
    </source>
</evidence>
<feature type="domain" description="Glycosyl hydrolase family 63 N-terminal" evidence="15">
    <location>
        <begin position="82"/>
        <end position="233"/>
    </location>
</feature>
<organism evidence="16">
    <name type="scientific">Hydra vulgaris</name>
    <name type="common">Hydra</name>
    <name type="synonym">Hydra attenuata</name>
    <dbReference type="NCBI Taxonomy" id="6087"/>
    <lineage>
        <taxon>Eukaryota</taxon>
        <taxon>Metazoa</taxon>
        <taxon>Cnidaria</taxon>
        <taxon>Hydrozoa</taxon>
        <taxon>Hydroidolina</taxon>
        <taxon>Anthoathecata</taxon>
        <taxon>Aplanulata</taxon>
        <taxon>Hydridae</taxon>
        <taxon>Hydra</taxon>
    </lineage>
</organism>
<keyword evidence="10" id="KW-0325">Glycoprotein</keyword>
<dbReference type="Gene3D" id="2.70.98.110">
    <property type="entry name" value="Glycosyl hydrolase family 63, N-terminal domain"/>
    <property type="match status" value="1"/>
</dbReference>
<dbReference type="InterPro" id="IPR031631">
    <property type="entry name" value="Glyco_hydro_63N"/>
</dbReference>
<name>T2MDF5_HYDVU</name>
<dbReference type="InterPro" id="IPR004888">
    <property type="entry name" value="Glycoside_hydrolase_63"/>
</dbReference>
<dbReference type="InterPro" id="IPR031335">
    <property type="entry name" value="Glyco_hydro_63_C"/>
</dbReference>
<dbReference type="Pfam" id="PF03200">
    <property type="entry name" value="Glyco_hydro_63"/>
    <property type="match status" value="1"/>
</dbReference>
<reference evidence="16" key="1">
    <citation type="journal article" date="2013" name="Genome Biol. Evol.">
        <title>Punctuated emergences of genetic and phenotypic innovations in eumetazoan, bilaterian, euteleostome, and hominidae ancestors.</title>
        <authorList>
            <person name="Wenger Y."/>
            <person name="Galliot B."/>
        </authorList>
    </citation>
    <scope>NUCLEOTIDE SEQUENCE</scope>
    <source>
        <tissue evidence="16">Whole animals</tissue>
    </source>
</reference>
<evidence type="ECO:0000256" key="12">
    <source>
        <dbReference type="ARBA" id="ARBA00038888"/>
    </source>
</evidence>
<dbReference type="GO" id="GO:0005789">
    <property type="term" value="C:endoplasmic reticulum membrane"/>
    <property type="evidence" value="ECO:0007669"/>
    <property type="project" value="UniProtKB-SubCell"/>
</dbReference>
<evidence type="ECO:0000259" key="14">
    <source>
        <dbReference type="Pfam" id="PF03200"/>
    </source>
</evidence>
<dbReference type="InterPro" id="IPR008928">
    <property type="entry name" value="6-hairpin_glycosidase_sf"/>
</dbReference>
<dbReference type="Gene3D" id="1.50.10.10">
    <property type="match status" value="1"/>
</dbReference>
<dbReference type="FunFam" id="1.50.10.10:FF:000009">
    <property type="entry name" value="mannosyl-oligosaccharide glucosidase"/>
    <property type="match status" value="1"/>
</dbReference>
<keyword evidence="11 13" id="KW-0326">Glycosidase</keyword>
<evidence type="ECO:0000313" key="16">
    <source>
        <dbReference type="EMBL" id="CDG70144.1"/>
    </source>
</evidence>
<comment type="function">
    <text evidence="13">Cleaves the distal alpha 1,2-linked glucose residue from the Glc(3)Man(9)GlcNAc(2) oligosaccharide precursor.</text>
</comment>
<evidence type="ECO:0000256" key="9">
    <source>
        <dbReference type="ARBA" id="ARBA00023136"/>
    </source>
</evidence>
<keyword evidence="5 13" id="KW-0378">Hydrolase</keyword>
<evidence type="ECO:0000256" key="2">
    <source>
        <dbReference type="ARBA" id="ARBA00004740"/>
    </source>
</evidence>
<dbReference type="PANTHER" id="PTHR10412:SF11">
    <property type="entry name" value="MANNOSYL-OLIGOSACCHARIDE GLUCOSIDASE"/>
    <property type="match status" value="1"/>
</dbReference>
<dbReference type="Pfam" id="PF16923">
    <property type="entry name" value="Glyco_hydro_63N"/>
    <property type="match status" value="1"/>
</dbReference>
<protein>
    <recommendedName>
        <fullName evidence="12 13">Mannosyl-oligosaccharide glucosidase</fullName>
        <ecNumber evidence="12 13">3.2.1.106</ecNumber>
    </recommendedName>
</protein>
<dbReference type="EC" id="3.2.1.106" evidence="12 13"/>
<dbReference type="EMBL" id="HAAD01003912">
    <property type="protein sequence ID" value="CDG70144.1"/>
    <property type="molecule type" value="mRNA"/>
</dbReference>
<dbReference type="PANTHER" id="PTHR10412">
    <property type="entry name" value="MANNOSYL-OLIGOSACCHARIDE GLUCOSIDASE"/>
    <property type="match status" value="1"/>
</dbReference>
<evidence type="ECO:0000256" key="11">
    <source>
        <dbReference type="ARBA" id="ARBA00023295"/>
    </source>
</evidence>
<keyword evidence="4 13" id="KW-0812">Transmembrane</keyword>
<evidence type="ECO:0000256" key="13">
    <source>
        <dbReference type="RuleBase" id="RU368089"/>
    </source>
</evidence>
<comment type="subcellular location">
    <subcellularLocation>
        <location evidence="1 13">Endoplasmic reticulum membrane</location>
        <topology evidence="1 13">Single-pass type II membrane protein</topology>
    </subcellularLocation>
</comment>
<dbReference type="InterPro" id="IPR038518">
    <property type="entry name" value="Glyco_hydro_63N_sf"/>
</dbReference>
<feature type="transmembrane region" description="Helical" evidence="13">
    <location>
        <begin position="32"/>
        <end position="55"/>
    </location>
</feature>
<accession>T2MDF5</accession>
<feature type="non-terminal residue" evidence="16">
    <location>
        <position position="1"/>
    </location>
</feature>
<evidence type="ECO:0000256" key="10">
    <source>
        <dbReference type="ARBA" id="ARBA00023180"/>
    </source>
</evidence>
<keyword evidence="6 13" id="KW-0256">Endoplasmic reticulum</keyword>
<dbReference type="AlphaFoldDB" id="T2MDF5"/>
<keyword evidence="8 13" id="KW-1133">Transmembrane helix</keyword>
<gene>
    <name evidence="16" type="primary">MOGS</name>
</gene>
<dbReference type="GO" id="GO:0009311">
    <property type="term" value="P:oligosaccharide metabolic process"/>
    <property type="evidence" value="ECO:0007669"/>
    <property type="project" value="UniProtKB-UniRule"/>
</dbReference>
<evidence type="ECO:0000256" key="5">
    <source>
        <dbReference type="ARBA" id="ARBA00022801"/>
    </source>
</evidence>
<keyword evidence="7" id="KW-0735">Signal-anchor</keyword>
<dbReference type="SUPFAM" id="SSF48208">
    <property type="entry name" value="Six-hairpin glycosidases"/>
    <property type="match status" value="1"/>
</dbReference>
<evidence type="ECO:0000256" key="3">
    <source>
        <dbReference type="ARBA" id="ARBA00010833"/>
    </source>
</evidence>
<evidence type="ECO:0000256" key="6">
    <source>
        <dbReference type="ARBA" id="ARBA00022824"/>
    </source>
</evidence>
<proteinExistence type="evidence at transcript level"/>
<evidence type="ECO:0000256" key="1">
    <source>
        <dbReference type="ARBA" id="ARBA00004648"/>
    </source>
</evidence>